<name>A0A2T5J3S3_9GAMM</name>
<comment type="caution">
    <text evidence="1">The sequence shown here is derived from an EMBL/GenBank/DDBJ whole genome shotgun (WGS) entry which is preliminary data.</text>
</comment>
<proteinExistence type="predicted"/>
<gene>
    <name evidence="1" type="ORF">C8N29_101333</name>
</gene>
<dbReference type="Pfam" id="PF11985">
    <property type="entry name" value="Phage_Mu_Gp27"/>
    <property type="match status" value="1"/>
</dbReference>
<reference evidence="1 2" key="1">
    <citation type="submission" date="2018-04" db="EMBL/GenBank/DDBJ databases">
        <title>Genomic Encyclopedia of Archaeal and Bacterial Type Strains, Phase II (KMG-II): from individual species to whole genera.</title>
        <authorList>
            <person name="Goeker M."/>
        </authorList>
    </citation>
    <scope>NUCLEOTIDE SEQUENCE [LARGE SCALE GENOMIC DNA]</scope>
    <source>
        <strain evidence="1 2">DSM 5822</strain>
    </source>
</reference>
<dbReference type="OrthoDB" id="5873478at2"/>
<dbReference type="Proteomes" id="UP000244223">
    <property type="component" value="Unassembled WGS sequence"/>
</dbReference>
<accession>A0A2T5J3S3</accession>
<organism evidence="1 2">
    <name type="scientific">Agitococcus lubricus</name>
    <dbReference type="NCBI Taxonomy" id="1077255"/>
    <lineage>
        <taxon>Bacteria</taxon>
        <taxon>Pseudomonadati</taxon>
        <taxon>Pseudomonadota</taxon>
        <taxon>Gammaproteobacteria</taxon>
        <taxon>Moraxellales</taxon>
        <taxon>Moraxellaceae</taxon>
        <taxon>Agitococcus</taxon>
    </lineage>
</organism>
<dbReference type="RefSeq" id="WP_107864274.1">
    <property type="nucleotide sequence ID" value="NZ_QAON01000001.1"/>
</dbReference>
<sequence length="179" mass="20155">MLKKSSIRKLSDEQRQFIERLMREDNRTLDEMLEAIKKQFPDQKTPSRSSLGRYRQSFDEMASKMREIQVASQVLVSEFGEDVDDKAGALLSQAVTTLATGVALRSNDDDKISIQDVGDLARAARAVMQTRTMSIKERQAIRKAYAEEAANAVSEELRGQDGMSEELEERIRAILLGKA</sequence>
<keyword evidence="2" id="KW-1185">Reference proteome</keyword>
<dbReference type="EMBL" id="QAON01000001">
    <property type="protein sequence ID" value="PTQ91260.1"/>
    <property type="molecule type" value="Genomic_DNA"/>
</dbReference>
<dbReference type="AlphaFoldDB" id="A0A2T5J3S3"/>
<protein>
    <submittedName>
        <fullName evidence="1">Uncharacterized protein DUF3486</fullName>
    </submittedName>
</protein>
<evidence type="ECO:0000313" key="1">
    <source>
        <dbReference type="EMBL" id="PTQ91260.1"/>
    </source>
</evidence>
<dbReference type="InterPro" id="IPR021874">
    <property type="entry name" value="Phage_Mu_Gp27"/>
</dbReference>
<evidence type="ECO:0000313" key="2">
    <source>
        <dbReference type="Proteomes" id="UP000244223"/>
    </source>
</evidence>